<evidence type="ECO:0000259" key="5">
    <source>
        <dbReference type="SMART" id="SM01340"/>
    </source>
</evidence>
<dbReference type="Gene3D" id="3.30.1370.100">
    <property type="entry name" value="MutL, C-terminal domain, regulatory subdomain"/>
    <property type="match status" value="1"/>
</dbReference>
<dbReference type="GO" id="GO:0005524">
    <property type="term" value="F:ATP binding"/>
    <property type="evidence" value="ECO:0007669"/>
    <property type="project" value="InterPro"/>
</dbReference>
<dbReference type="SUPFAM" id="SSF55874">
    <property type="entry name" value="ATPase domain of HSP90 chaperone/DNA topoisomerase II/histidine kinase"/>
    <property type="match status" value="1"/>
</dbReference>
<dbReference type="InterPro" id="IPR002099">
    <property type="entry name" value="MutL/Mlh/PMS"/>
</dbReference>
<accession>A0A9W5TE98</accession>
<evidence type="ECO:0000256" key="3">
    <source>
        <dbReference type="SAM" id="MobiDB-lite"/>
    </source>
</evidence>
<dbReference type="InterPro" id="IPR037198">
    <property type="entry name" value="MutL_C_sf"/>
</dbReference>
<sequence>MVIVDLSADRSATHRSLQVISEVKCVVRELVENAIDAGATDIVIKLVDHGSTAISVSDNAKGIQESNFEKLALRNTTSKIQNFEDIFTSLNSHGFRGEALNSIANVGALEVETRMAQDEMGWALKYRSDGTLEEKTRRAAKVGTNVTCRNLFEPYPVRRNMLLKGLKSQTTGAVAIVQQYALIHPEIRFSLANMSSKNHQMQSLFSSSGTCKSVREVAGEVFGHNFIKHVLDVYISNESWDVKGIISTPQTGRQSNDIQVLFVNRRPVDGMKKIRRCIKDIHKQFSSKYNVAYILNINIDAKQVDVNLAPDKRRLFVMQEERIVQQLKEGITELYMMKIASDSLLDDPLRLKQLQFSSGNSGESMDVPDDLSGPTAGSSLESSKNRAPAFQSAGSIITEDLGNKSLPSLSLASTTPQQGKANVSLAVIDNYFKPSEKVPGGLLGYNTCSVGTPTMQGDGTANVAKHGDNALADECHLDAPTQETLVTPLSNHDESFRVVSYNSSGDPGSEYTLYGYHDDRQETFDDVDCLDVLTGTLNAIEALPGEEKQLRAETQHTQIDYYLDSCVTGDLAVKSPMVSMDAKEKVQPESYGILAGNFSFGNCARVIESPRSGDLFPCDPEDDNIGTKTNLSTPRLGFVDTKWPKGGITPFTLSTDILSYNDVMVLNMDRVFDDHFCKEHTQQPGCHESNGVCNQDGKIRIDPKVFLKMKVCGQFNQGFIIAKLAGEKNKDGEVQYSVYLIDPHAADEKAKFEQYNANVAIHKQPLVCPRRIDLSPFHQQVVQANLELLNDNGFSVIVVSKDEEPTREAGVYLGSFPQLMGQILGEEDFVSFVHELAKNGHIPQPGTAASEMPKVLWGTKTIMPRPKRIWSILANRACKDAVKLGEPLSMKQMVVIKDRLAGLIHPWNCPHGRPTMKCLITTDQINRIIHS</sequence>
<evidence type="ECO:0000313" key="7">
    <source>
        <dbReference type="Proteomes" id="UP001057455"/>
    </source>
</evidence>
<dbReference type="Gene3D" id="3.30.230.10">
    <property type="match status" value="1"/>
</dbReference>
<evidence type="ECO:0000256" key="2">
    <source>
        <dbReference type="ARBA" id="ARBA00022763"/>
    </source>
</evidence>
<dbReference type="InterPro" id="IPR013507">
    <property type="entry name" value="DNA_mismatch_S5_2-like"/>
</dbReference>
<reference evidence="6" key="1">
    <citation type="submission" date="2019-12" db="EMBL/GenBank/DDBJ databases">
        <title>Genome sequence of Babesia ovis.</title>
        <authorList>
            <person name="Yamagishi J."/>
            <person name="Sevinc F."/>
            <person name="Xuan X."/>
        </authorList>
    </citation>
    <scope>NUCLEOTIDE SEQUENCE</scope>
    <source>
        <strain evidence="6">Selcuk</strain>
    </source>
</reference>
<dbReference type="Gene3D" id="3.30.565.10">
    <property type="entry name" value="Histidine kinase-like ATPase, C-terminal domain"/>
    <property type="match status" value="1"/>
</dbReference>
<dbReference type="InterPro" id="IPR014790">
    <property type="entry name" value="MutL_C"/>
</dbReference>
<dbReference type="InterPro" id="IPR042121">
    <property type="entry name" value="MutL_C_regsub"/>
</dbReference>
<dbReference type="Pfam" id="PF13589">
    <property type="entry name" value="HATPase_c_3"/>
    <property type="match status" value="1"/>
</dbReference>
<feature type="domain" description="MutL C-terminal dimerisation" evidence="4">
    <location>
        <begin position="711"/>
        <end position="888"/>
    </location>
</feature>
<dbReference type="Pfam" id="PF01119">
    <property type="entry name" value="DNA_mis_repair"/>
    <property type="match status" value="1"/>
</dbReference>
<dbReference type="Proteomes" id="UP001057455">
    <property type="component" value="Unassembled WGS sequence"/>
</dbReference>
<dbReference type="GO" id="GO:0016887">
    <property type="term" value="F:ATP hydrolysis activity"/>
    <property type="evidence" value="ECO:0007669"/>
    <property type="project" value="InterPro"/>
</dbReference>
<dbReference type="InterPro" id="IPR014762">
    <property type="entry name" value="DNA_mismatch_repair_CS"/>
</dbReference>
<dbReference type="AlphaFoldDB" id="A0A9W5TE98"/>
<keyword evidence="7" id="KW-1185">Reference proteome</keyword>
<proteinExistence type="inferred from homology"/>
<name>A0A9W5TE98_BABOV</name>
<dbReference type="GO" id="GO:0006298">
    <property type="term" value="P:mismatch repair"/>
    <property type="evidence" value="ECO:0007669"/>
    <property type="project" value="InterPro"/>
</dbReference>
<dbReference type="InterPro" id="IPR038973">
    <property type="entry name" value="MutL/Mlh/Pms-like"/>
</dbReference>
<dbReference type="SUPFAM" id="SSF54211">
    <property type="entry name" value="Ribosomal protein S5 domain 2-like"/>
    <property type="match status" value="1"/>
</dbReference>
<dbReference type="GO" id="GO:0140664">
    <property type="term" value="F:ATP-dependent DNA damage sensor activity"/>
    <property type="evidence" value="ECO:0007669"/>
    <property type="project" value="InterPro"/>
</dbReference>
<comment type="similarity">
    <text evidence="1">Belongs to the DNA mismatch repair MutL/HexB family.</text>
</comment>
<dbReference type="OrthoDB" id="10263226at2759"/>
<dbReference type="SMART" id="SM01340">
    <property type="entry name" value="DNA_mis_repair"/>
    <property type="match status" value="1"/>
</dbReference>
<dbReference type="CDD" id="cd16926">
    <property type="entry name" value="HATPase_MutL-MLH-PMS-like"/>
    <property type="match status" value="1"/>
</dbReference>
<keyword evidence="2" id="KW-0227">DNA damage</keyword>
<dbReference type="SUPFAM" id="SSF118116">
    <property type="entry name" value="DNA mismatch repair protein MutL"/>
    <property type="match status" value="1"/>
</dbReference>
<dbReference type="PROSITE" id="PS00058">
    <property type="entry name" value="DNA_MISMATCH_REPAIR_1"/>
    <property type="match status" value="1"/>
</dbReference>
<dbReference type="InterPro" id="IPR014721">
    <property type="entry name" value="Ribsml_uS5_D2-typ_fold_subgr"/>
</dbReference>
<gene>
    <name evidence="6" type="ORF">BaOVIS_028470</name>
</gene>
<dbReference type="PANTHER" id="PTHR10073:SF52">
    <property type="entry name" value="MISMATCH REPAIR ENDONUCLEASE PMS2"/>
    <property type="match status" value="1"/>
</dbReference>
<dbReference type="InterPro" id="IPR020568">
    <property type="entry name" value="Ribosomal_Su5_D2-typ_SF"/>
</dbReference>
<dbReference type="InterPro" id="IPR042120">
    <property type="entry name" value="MutL_C_dimsub"/>
</dbReference>
<feature type="region of interest" description="Disordered" evidence="3">
    <location>
        <begin position="357"/>
        <end position="385"/>
    </location>
</feature>
<dbReference type="PANTHER" id="PTHR10073">
    <property type="entry name" value="DNA MISMATCH REPAIR PROTEIN MLH, PMS, MUTL"/>
    <property type="match status" value="1"/>
</dbReference>
<dbReference type="EMBL" id="BLIY01000022">
    <property type="protein sequence ID" value="GFE55443.1"/>
    <property type="molecule type" value="Genomic_DNA"/>
</dbReference>
<protein>
    <submittedName>
        <fullName evidence="6">DNA mismatch repair protein</fullName>
    </submittedName>
</protein>
<dbReference type="Pfam" id="PF08676">
    <property type="entry name" value="MutL_C"/>
    <property type="match status" value="1"/>
</dbReference>
<dbReference type="GO" id="GO:0032389">
    <property type="term" value="C:MutLalpha complex"/>
    <property type="evidence" value="ECO:0007669"/>
    <property type="project" value="TreeGrafter"/>
</dbReference>
<dbReference type="SMART" id="SM00853">
    <property type="entry name" value="MutL_C"/>
    <property type="match status" value="1"/>
</dbReference>
<dbReference type="NCBIfam" id="TIGR00585">
    <property type="entry name" value="mutl"/>
    <property type="match status" value="1"/>
</dbReference>
<dbReference type="Gene3D" id="3.30.1540.20">
    <property type="entry name" value="MutL, C-terminal domain, dimerisation subdomain"/>
    <property type="match status" value="1"/>
</dbReference>
<organism evidence="6 7">
    <name type="scientific">Babesia ovis</name>
    <dbReference type="NCBI Taxonomy" id="5869"/>
    <lineage>
        <taxon>Eukaryota</taxon>
        <taxon>Sar</taxon>
        <taxon>Alveolata</taxon>
        <taxon>Apicomplexa</taxon>
        <taxon>Aconoidasida</taxon>
        <taxon>Piroplasmida</taxon>
        <taxon>Babesiidae</taxon>
        <taxon>Babesia</taxon>
    </lineage>
</organism>
<dbReference type="GO" id="GO:0030983">
    <property type="term" value="F:mismatched DNA binding"/>
    <property type="evidence" value="ECO:0007669"/>
    <property type="project" value="InterPro"/>
</dbReference>
<dbReference type="InterPro" id="IPR036890">
    <property type="entry name" value="HATPase_C_sf"/>
</dbReference>
<evidence type="ECO:0000313" key="6">
    <source>
        <dbReference type="EMBL" id="GFE55443.1"/>
    </source>
</evidence>
<feature type="domain" description="DNA mismatch repair protein S5" evidence="5">
    <location>
        <begin position="218"/>
        <end position="336"/>
    </location>
</feature>
<dbReference type="FunFam" id="3.30.565.10:FF:000017">
    <property type="entry name" value="PMS1 homolog 1, mismatch repair system component"/>
    <property type="match status" value="1"/>
</dbReference>
<evidence type="ECO:0000259" key="4">
    <source>
        <dbReference type="SMART" id="SM00853"/>
    </source>
</evidence>
<comment type="caution">
    <text evidence="6">The sequence shown here is derived from an EMBL/GenBank/DDBJ whole genome shotgun (WGS) entry which is preliminary data.</text>
</comment>
<evidence type="ECO:0000256" key="1">
    <source>
        <dbReference type="ARBA" id="ARBA00006082"/>
    </source>
</evidence>